<feature type="domain" description="ABC transporter type 1 GsiC-like N-terminal" evidence="5">
    <location>
        <begin position="1"/>
        <end position="67"/>
    </location>
</feature>
<dbReference type="AlphaFoldDB" id="A0A1X7JQ16"/>
<dbReference type="PANTHER" id="PTHR43163">
    <property type="entry name" value="DIPEPTIDE TRANSPORT SYSTEM PERMEASE PROTEIN DPPB-RELATED"/>
    <property type="match status" value="1"/>
</dbReference>
<dbReference type="RefSeq" id="WP_085544615.1">
    <property type="nucleotide sequence ID" value="NZ_FXBB01000015.1"/>
</dbReference>
<dbReference type="GO" id="GO:0005886">
    <property type="term" value="C:plasma membrane"/>
    <property type="evidence" value="ECO:0007669"/>
    <property type="project" value="UniProtKB-SubCell"/>
</dbReference>
<evidence type="ECO:0000256" key="2">
    <source>
        <dbReference type="ARBA" id="ARBA00022448"/>
    </source>
</evidence>
<sequence>MFRFIVKRLIQLVLVLFVVSLIVFVFTSVMGNPVYLMVRENATEAEVQAVVQYLGLDKPLPVQYGIFRELPPLIEVWASWSISLTRQVSPGSEGRPDLVSTKATLPC</sequence>
<dbReference type="EMBL" id="FXBB01000015">
    <property type="protein sequence ID" value="SMG30374.1"/>
    <property type="molecule type" value="Genomic_DNA"/>
</dbReference>
<comment type="subcellular location">
    <subcellularLocation>
        <location evidence="1">Cell membrane</location>
        <topology evidence="1">Multi-pass membrane protein</topology>
    </subcellularLocation>
</comment>
<keyword evidence="2" id="KW-0813">Transport</keyword>
<evidence type="ECO:0000256" key="1">
    <source>
        <dbReference type="ARBA" id="ARBA00004651"/>
    </source>
</evidence>
<evidence type="ECO:0000256" key="4">
    <source>
        <dbReference type="SAM" id="MobiDB-lite"/>
    </source>
</evidence>
<organism evidence="6 7">
    <name type="scientific">Dethiosulfovibrio salsuginis</name>
    <dbReference type="NCBI Taxonomy" id="561720"/>
    <lineage>
        <taxon>Bacteria</taxon>
        <taxon>Thermotogati</taxon>
        <taxon>Synergistota</taxon>
        <taxon>Synergistia</taxon>
        <taxon>Synergistales</taxon>
        <taxon>Dethiosulfovibrionaceae</taxon>
        <taxon>Dethiosulfovibrio</taxon>
    </lineage>
</organism>
<evidence type="ECO:0000313" key="6">
    <source>
        <dbReference type="EMBL" id="SMG30374.1"/>
    </source>
</evidence>
<feature type="region of interest" description="Disordered" evidence="4">
    <location>
        <begin position="87"/>
        <end position="107"/>
    </location>
</feature>
<keyword evidence="3" id="KW-0472">Membrane</keyword>
<dbReference type="STRING" id="561720.SAMN06275492_1152"/>
<evidence type="ECO:0000313" key="7">
    <source>
        <dbReference type="Proteomes" id="UP000193355"/>
    </source>
</evidence>
<dbReference type="Proteomes" id="UP000193355">
    <property type="component" value="Unassembled WGS sequence"/>
</dbReference>
<protein>
    <recommendedName>
        <fullName evidence="5">ABC transporter type 1 GsiC-like N-terminal domain-containing protein</fullName>
    </recommendedName>
</protein>
<dbReference type="Pfam" id="PF19300">
    <property type="entry name" value="BPD_transp_1_N"/>
    <property type="match status" value="1"/>
</dbReference>
<dbReference type="InterPro" id="IPR045621">
    <property type="entry name" value="BPD_transp_1_N"/>
</dbReference>
<reference evidence="7" key="1">
    <citation type="submission" date="2017-04" db="EMBL/GenBank/DDBJ databases">
        <authorList>
            <person name="Varghese N."/>
            <person name="Submissions S."/>
        </authorList>
    </citation>
    <scope>NUCLEOTIDE SEQUENCE [LARGE SCALE GENOMIC DNA]</scope>
    <source>
        <strain evidence="7">USBA 82</strain>
    </source>
</reference>
<keyword evidence="7" id="KW-1185">Reference proteome</keyword>
<accession>A0A1X7JQ16</accession>
<name>A0A1X7JQ16_9BACT</name>
<proteinExistence type="predicted"/>
<evidence type="ECO:0000256" key="3">
    <source>
        <dbReference type="ARBA" id="ARBA00022475"/>
    </source>
</evidence>
<dbReference type="PANTHER" id="PTHR43163:SF2">
    <property type="entry name" value="ABC TRANSPORTER PERMEASE PROTEIN"/>
    <property type="match status" value="1"/>
</dbReference>
<keyword evidence="3" id="KW-1003">Cell membrane</keyword>
<evidence type="ECO:0000259" key="5">
    <source>
        <dbReference type="Pfam" id="PF19300"/>
    </source>
</evidence>
<gene>
    <name evidence="6" type="ORF">SAMN06275492_1152</name>
</gene>